<accession>A0A5J4KUL3</accession>
<dbReference type="EMBL" id="BKZW01000001">
    <property type="protein sequence ID" value="GER88916.1"/>
    <property type="molecule type" value="Genomic_DNA"/>
</dbReference>
<gene>
    <name evidence="1" type="ORF">KDW_30780</name>
</gene>
<dbReference type="RefSeq" id="WP_151756754.1">
    <property type="nucleotide sequence ID" value="NZ_BKZW01000001.1"/>
</dbReference>
<comment type="caution">
    <text evidence="1">The sequence shown here is derived from an EMBL/GenBank/DDBJ whole genome shotgun (WGS) entry which is preliminary data.</text>
</comment>
<organism evidence="1 2">
    <name type="scientific">Dictyobacter vulcani</name>
    <dbReference type="NCBI Taxonomy" id="2607529"/>
    <lineage>
        <taxon>Bacteria</taxon>
        <taxon>Bacillati</taxon>
        <taxon>Chloroflexota</taxon>
        <taxon>Ktedonobacteria</taxon>
        <taxon>Ktedonobacterales</taxon>
        <taxon>Dictyobacteraceae</taxon>
        <taxon>Dictyobacter</taxon>
    </lineage>
</organism>
<evidence type="ECO:0000313" key="1">
    <source>
        <dbReference type="EMBL" id="GER88916.1"/>
    </source>
</evidence>
<dbReference type="AlphaFoldDB" id="A0A5J4KUL3"/>
<name>A0A5J4KUL3_9CHLR</name>
<reference evidence="1 2" key="1">
    <citation type="submission" date="2019-10" db="EMBL/GenBank/DDBJ databases">
        <title>Dictyobacter vulcani sp. nov., within the class Ktedonobacteria, isolated from soil of volcanic Mt. Zao.</title>
        <authorList>
            <person name="Zheng Y."/>
            <person name="Wang C.M."/>
            <person name="Sakai Y."/>
            <person name="Abe K."/>
            <person name="Yokota A."/>
            <person name="Yabe S."/>
        </authorList>
    </citation>
    <scope>NUCLEOTIDE SEQUENCE [LARGE SCALE GENOMIC DNA]</scope>
    <source>
        <strain evidence="1 2">W12</strain>
    </source>
</reference>
<protein>
    <submittedName>
        <fullName evidence="1">Uncharacterized protein</fullName>
    </submittedName>
</protein>
<proteinExistence type="predicted"/>
<keyword evidence="2" id="KW-1185">Reference proteome</keyword>
<evidence type="ECO:0000313" key="2">
    <source>
        <dbReference type="Proteomes" id="UP000326912"/>
    </source>
</evidence>
<dbReference type="Proteomes" id="UP000326912">
    <property type="component" value="Unassembled WGS sequence"/>
</dbReference>
<sequence length="87" mass="9396">MKVIPIVKESSPVTLLAIRQQYNLTHPQTPITNDDLASFAQVAPGVVYAISLGGYASESVIQHVLAAYSALSGTQIARKQIQIREAF</sequence>